<proteinExistence type="predicted"/>
<accession>A0A151NCE4</accession>
<comment type="caution">
    <text evidence="1">The sequence shown here is derived from an EMBL/GenBank/DDBJ whole genome shotgun (WGS) entry which is preliminary data.</text>
</comment>
<dbReference type="Proteomes" id="UP000050525">
    <property type="component" value="Unassembled WGS sequence"/>
</dbReference>
<protein>
    <submittedName>
        <fullName evidence="1">Uncharacterized protein</fullName>
    </submittedName>
</protein>
<evidence type="ECO:0000313" key="1">
    <source>
        <dbReference type="EMBL" id="KYO34175.1"/>
    </source>
</evidence>
<keyword evidence="2" id="KW-1185">Reference proteome</keyword>
<reference evidence="1 2" key="1">
    <citation type="journal article" date="2012" name="Genome Biol.">
        <title>Sequencing three crocodilian genomes to illuminate the evolution of archosaurs and amniotes.</title>
        <authorList>
            <person name="St John J.A."/>
            <person name="Braun E.L."/>
            <person name="Isberg S.R."/>
            <person name="Miles L.G."/>
            <person name="Chong A.Y."/>
            <person name="Gongora J."/>
            <person name="Dalzell P."/>
            <person name="Moran C."/>
            <person name="Bed'hom B."/>
            <person name="Abzhanov A."/>
            <person name="Burgess S.C."/>
            <person name="Cooksey A.M."/>
            <person name="Castoe T.A."/>
            <person name="Crawford N.G."/>
            <person name="Densmore L.D."/>
            <person name="Drew J.C."/>
            <person name="Edwards S.V."/>
            <person name="Faircloth B.C."/>
            <person name="Fujita M.K."/>
            <person name="Greenwold M.J."/>
            <person name="Hoffmann F.G."/>
            <person name="Howard J.M."/>
            <person name="Iguchi T."/>
            <person name="Janes D.E."/>
            <person name="Khan S.Y."/>
            <person name="Kohno S."/>
            <person name="de Koning A.J."/>
            <person name="Lance S.L."/>
            <person name="McCarthy F.M."/>
            <person name="McCormack J.E."/>
            <person name="Merchant M.E."/>
            <person name="Peterson D.G."/>
            <person name="Pollock D.D."/>
            <person name="Pourmand N."/>
            <person name="Raney B.J."/>
            <person name="Roessler K.A."/>
            <person name="Sanford J.R."/>
            <person name="Sawyer R.H."/>
            <person name="Schmidt C.J."/>
            <person name="Triplett E.W."/>
            <person name="Tuberville T.D."/>
            <person name="Venegas-Anaya M."/>
            <person name="Howard J.T."/>
            <person name="Jarvis E.D."/>
            <person name="Guillette L.J.Jr."/>
            <person name="Glenn T.C."/>
            <person name="Green R.E."/>
            <person name="Ray D.A."/>
        </authorList>
    </citation>
    <scope>NUCLEOTIDE SEQUENCE [LARGE SCALE GENOMIC DNA]</scope>
    <source>
        <strain evidence="1">KSC_2009_1</strain>
    </source>
</reference>
<gene>
    <name evidence="1" type="ORF">Y1Q_0002475</name>
</gene>
<sequence length="98" mass="11171">MGALWFYEILNQSPSLYGLQSATMNNHKKIQETVRLRDTTSPMDLLPCNMCQVLWEHINHKDLCKDHKDCFGNFLMEKILPVEAPPGSQLPGTARSLL</sequence>
<organism evidence="1 2">
    <name type="scientific">Alligator mississippiensis</name>
    <name type="common">American alligator</name>
    <dbReference type="NCBI Taxonomy" id="8496"/>
    <lineage>
        <taxon>Eukaryota</taxon>
        <taxon>Metazoa</taxon>
        <taxon>Chordata</taxon>
        <taxon>Craniata</taxon>
        <taxon>Vertebrata</taxon>
        <taxon>Euteleostomi</taxon>
        <taxon>Archelosauria</taxon>
        <taxon>Archosauria</taxon>
        <taxon>Crocodylia</taxon>
        <taxon>Alligatoridae</taxon>
        <taxon>Alligatorinae</taxon>
        <taxon>Alligator</taxon>
    </lineage>
</organism>
<name>A0A151NCE4_ALLMI</name>
<evidence type="ECO:0000313" key="2">
    <source>
        <dbReference type="Proteomes" id="UP000050525"/>
    </source>
</evidence>
<dbReference type="AlphaFoldDB" id="A0A151NCE4"/>
<dbReference type="EMBL" id="AKHW03003565">
    <property type="protein sequence ID" value="KYO34175.1"/>
    <property type="molecule type" value="Genomic_DNA"/>
</dbReference>